<evidence type="ECO:0000313" key="2">
    <source>
        <dbReference type="EMBL" id="CAG5035398.1"/>
    </source>
</evidence>
<sequence length="119" mass="13041">MLMEELYDIREENVGTGNAFTDKRNDNIDISDSVLDMPVYFEDDLVCGGELTIANYPLSDLLIINPTAAAENIETGLNNVSQSDRAGESNSPLGNNEEESVAEVKAFFIFGKVSVLYGR</sequence>
<evidence type="ECO:0000313" key="3">
    <source>
        <dbReference type="Proteomes" id="UP000691718"/>
    </source>
</evidence>
<proteinExistence type="predicted"/>
<dbReference type="Proteomes" id="UP000691718">
    <property type="component" value="Unassembled WGS sequence"/>
</dbReference>
<dbReference type="EMBL" id="CAJQZP010001271">
    <property type="protein sequence ID" value="CAG5035398.1"/>
    <property type="molecule type" value="Genomic_DNA"/>
</dbReference>
<dbReference type="OrthoDB" id="7377537at2759"/>
<evidence type="ECO:0000256" key="1">
    <source>
        <dbReference type="SAM" id="MobiDB-lite"/>
    </source>
</evidence>
<dbReference type="AlphaFoldDB" id="A0A8S3XTR2"/>
<protein>
    <submittedName>
        <fullName evidence="2">(apollo) hypothetical protein</fullName>
    </submittedName>
</protein>
<comment type="caution">
    <text evidence="2">The sequence shown here is derived from an EMBL/GenBank/DDBJ whole genome shotgun (WGS) entry which is preliminary data.</text>
</comment>
<accession>A0A8S3XTR2</accession>
<keyword evidence="3" id="KW-1185">Reference proteome</keyword>
<feature type="compositionally biased region" description="Polar residues" evidence="1">
    <location>
        <begin position="78"/>
        <end position="94"/>
    </location>
</feature>
<feature type="region of interest" description="Disordered" evidence="1">
    <location>
        <begin position="78"/>
        <end position="98"/>
    </location>
</feature>
<reference evidence="2" key="1">
    <citation type="submission" date="2021-04" db="EMBL/GenBank/DDBJ databases">
        <authorList>
            <person name="Tunstrom K."/>
        </authorList>
    </citation>
    <scope>NUCLEOTIDE SEQUENCE</scope>
</reference>
<gene>
    <name evidence="2" type="ORF">PAPOLLO_LOCUS20543</name>
</gene>
<organism evidence="2 3">
    <name type="scientific">Parnassius apollo</name>
    <name type="common">Apollo butterfly</name>
    <name type="synonym">Papilio apollo</name>
    <dbReference type="NCBI Taxonomy" id="110799"/>
    <lineage>
        <taxon>Eukaryota</taxon>
        <taxon>Metazoa</taxon>
        <taxon>Ecdysozoa</taxon>
        <taxon>Arthropoda</taxon>
        <taxon>Hexapoda</taxon>
        <taxon>Insecta</taxon>
        <taxon>Pterygota</taxon>
        <taxon>Neoptera</taxon>
        <taxon>Endopterygota</taxon>
        <taxon>Lepidoptera</taxon>
        <taxon>Glossata</taxon>
        <taxon>Ditrysia</taxon>
        <taxon>Papilionoidea</taxon>
        <taxon>Papilionidae</taxon>
        <taxon>Parnassiinae</taxon>
        <taxon>Parnassini</taxon>
        <taxon>Parnassius</taxon>
        <taxon>Parnassius</taxon>
    </lineage>
</organism>
<name>A0A8S3XTR2_PARAO</name>